<dbReference type="InterPro" id="IPR001453">
    <property type="entry name" value="MoaB/Mog_dom"/>
</dbReference>
<evidence type="ECO:0000313" key="8">
    <source>
        <dbReference type="EMBL" id="QIC70204.1"/>
    </source>
</evidence>
<sequence length="410" mass="44821">MSGCGVESGLISLDQALDKMIAATPCLEVETLQLQQGLHRYLAEDIYAGIDLPLFSQSAVDGYALCSDGEIAAGEQFQLVGEIRAGQSADVTLQRGQAMRIFTGAPIPAGTTTVARQEIVQRMSSHLIQLEAALKLHADIRDVGEEITQGQLLASAGQYLNIGAIAALSMAGIDQVQVYQQPKVAVLITGDEVAQSAADLQAGKIFDANAPLIASWCQARHQPVHIVHVEDNEIALIRYFQQLQEEYDVIISTGGISVGDYDFIRPVALNVGFEQVFWKVKQKPGKPVFFARYRKSANKFCHLLALPGNPAAVYVGISIYTQTLLEVLQGQSQPPAWWTGQIQHDLKPDARERILRMAACFDDGVLKLHSLAKQQSHMLSNLMYANCLVRVPAHQPIQKGQCLKGIFIQH</sequence>
<protein>
    <recommendedName>
        <fullName evidence="6">Molybdopterin molybdenumtransferase</fullName>
        <ecNumber evidence="6">2.10.1.1</ecNumber>
    </recommendedName>
</protein>
<evidence type="ECO:0000313" key="9">
    <source>
        <dbReference type="Proteomes" id="UP000503440"/>
    </source>
</evidence>
<dbReference type="InterPro" id="IPR036425">
    <property type="entry name" value="MoaB/Mog-like_dom_sf"/>
</dbReference>
<comment type="catalytic activity">
    <reaction evidence="5">
        <text>adenylyl-molybdopterin + molybdate = Mo-molybdopterin + AMP + H(+)</text>
        <dbReference type="Rhea" id="RHEA:35047"/>
        <dbReference type="ChEBI" id="CHEBI:15378"/>
        <dbReference type="ChEBI" id="CHEBI:36264"/>
        <dbReference type="ChEBI" id="CHEBI:62727"/>
        <dbReference type="ChEBI" id="CHEBI:71302"/>
        <dbReference type="ChEBI" id="CHEBI:456215"/>
        <dbReference type="EC" id="2.10.1.1"/>
    </reaction>
</comment>
<feature type="domain" description="MoaB/Mog" evidence="7">
    <location>
        <begin position="185"/>
        <end position="327"/>
    </location>
</feature>
<gene>
    <name evidence="8" type="ORF">FSC09_07170</name>
</gene>
<dbReference type="CDD" id="cd00887">
    <property type="entry name" value="MoeA"/>
    <property type="match status" value="1"/>
</dbReference>
<dbReference type="SUPFAM" id="SSF63867">
    <property type="entry name" value="MoeA C-terminal domain-like"/>
    <property type="match status" value="1"/>
</dbReference>
<keyword evidence="6" id="KW-0500">Molybdenum</keyword>
<dbReference type="PANTHER" id="PTHR10192:SF5">
    <property type="entry name" value="GEPHYRIN"/>
    <property type="match status" value="1"/>
</dbReference>
<keyword evidence="4 6" id="KW-0501">Molybdenum cofactor biosynthesis</keyword>
<dbReference type="EC" id="2.10.1.1" evidence="6"/>
<comment type="similarity">
    <text evidence="3 6">Belongs to the MoeA family.</text>
</comment>
<evidence type="ECO:0000256" key="5">
    <source>
        <dbReference type="ARBA" id="ARBA00047317"/>
    </source>
</evidence>
<dbReference type="GO" id="GO:0006777">
    <property type="term" value="P:Mo-molybdopterin cofactor biosynthetic process"/>
    <property type="evidence" value="ECO:0007669"/>
    <property type="project" value="UniProtKB-UniRule"/>
</dbReference>
<dbReference type="Proteomes" id="UP000503440">
    <property type="component" value="Chromosome"/>
</dbReference>
<dbReference type="EMBL" id="CP044455">
    <property type="protein sequence ID" value="QIC70204.1"/>
    <property type="molecule type" value="Genomic_DNA"/>
</dbReference>
<accession>A0A6C0Y1X1</accession>
<dbReference type="RefSeq" id="WP_163145787.1">
    <property type="nucleotide sequence ID" value="NZ_CP044455.1"/>
</dbReference>
<evidence type="ECO:0000259" key="7">
    <source>
        <dbReference type="SMART" id="SM00852"/>
    </source>
</evidence>
<dbReference type="AlphaFoldDB" id="A0A6C0Y1X1"/>
<dbReference type="InterPro" id="IPR036135">
    <property type="entry name" value="MoeA_linker/N_sf"/>
</dbReference>
<dbReference type="InterPro" id="IPR036688">
    <property type="entry name" value="MoeA_C_domain_IV_sf"/>
</dbReference>
<dbReference type="Gene3D" id="3.90.105.10">
    <property type="entry name" value="Molybdopterin biosynthesis moea protein, domain 2"/>
    <property type="match status" value="1"/>
</dbReference>
<dbReference type="UniPathway" id="UPA00344"/>
<dbReference type="SUPFAM" id="SSF63882">
    <property type="entry name" value="MoeA N-terminal region -like"/>
    <property type="match status" value="1"/>
</dbReference>
<evidence type="ECO:0000256" key="4">
    <source>
        <dbReference type="ARBA" id="ARBA00023150"/>
    </source>
</evidence>
<dbReference type="InterPro" id="IPR005110">
    <property type="entry name" value="MoeA_linker/N"/>
</dbReference>
<keyword evidence="6" id="KW-0460">Magnesium</keyword>
<dbReference type="Pfam" id="PF03454">
    <property type="entry name" value="MoeA_C"/>
    <property type="match status" value="1"/>
</dbReference>
<dbReference type="SMART" id="SM00852">
    <property type="entry name" value="MoCF_biosynth"/>
    <property type="match status" value="1"/>
</dbReference>
<dbReference type="Gene3D" id="2.170.190.11">
    <property type="entry name" value="Molybdopterin biosynthesis moea protein, domain 3"/>
    <property type="match status" value="1"/>
</dbReference>
<comment type="function">
    <text evidence="1 6">Catalyzes the insertion of molybdate into adenylated molybdopterin with the concomitant release of AMP.</text>
</comment>
<dbReference type="InterPro" id="IPR038987">
    <property type="entry name" value="MoeA-like"/>
</dbReference>
<dbReference type="Pfam" id="PF00994">
    <property type="entry name" value="MoCF_biosynth"/>
    <property type="match status" value="1"/>
</dbReference>
<dbReference type="GO" id="GO:0046872">
    <property type="term" value="F:metal ion binding"/>
    <property type="evidence" value="ECO:0007669"/>
    <property type="project" value="UniProtKB-UniRule"/>
</dbReference>
<dbReference type="GO" id="GO:0005829">
    <property type="term" value="C:cytosol"/>
    <property type="evidence" value="ECO:0007669"/>
    <property type="project" value="TreeGrafter"/>
</dbReference>
<evidence type="ECO:0000256" key="1">
    <source>
        <dbReference type="ARBA" id="ARBA00002901"/>
    </source>
</evidence>
<dbReference type="PANTHER" id="PTHR10192">
    <property type="entry name" value="MOLYBDOPTERIN BIOSYNTHESIS PROTEIN"/>
    <property type="match status" value="1"/>
</dbReference>
<dbReference type="SUPFAM" id="SSF53218">
    <property type="entry name" value="Molybdenum cofactor biosynthesis proteins"/>
    <property type="match status" value="1"/>
</dbReference>
<dbReference type="InterPro" id="IPR005111">
    <property type="entry name" value="MoeA_C_domain_IV"/>
</dbReference>
<keyword evidence="6" id="KW-0479">Metal-binding</keyword>
<dbReference type="GO" id="GO:0061599">
    <property type="term" value="F:molybdopterin molybdotransferase activity"/>
    <property type="evidence" value="ECO:0007669"/>
    <property type="project" value="UniProtKB-UniRule"/>
</dbReference>
<organism evidence="8 9">
    <name type="scientific">Acinetobacter indicus</name>
    <dbReference type="NCBI Taxonomy" id="756892"/>
    <lineage>
        <taxon>Bacteria</taxon>
        <taxon>Pseudomonadati</taxon>
        <taxon>Pseudomonadota</taxon>
        <taxon>Gammaproteobacteria</taxon>
        <taxon>Moraxellales</taxon>
        <taxon>Moraxellaceae</taxon>
        <taxon>Acinetobacter</taxon>
    </lineage>
</organism>
<dbReference type="Gene3D" id="2.40.340.10">
    <property type="entry name" value="MoeA, C-terminal, domain IV"/>
    <property type="match status" value="1"/>
</dbReference>
<name>A0A6C0Y1X1_9GAMM</name>
<proteinExistence type="inferred from homology"/>
<keyword evidence="6 8" id="KW-0808">Transferase</keyword>
<evidence type="ECO:0000256" key="2">
    <source>
        <dbReference type="ARBA" id="ARBA00005046"/>
    </source>
</evidence>
<reference evidence="8 9" key="1">
    <citation type="submission" date="2019-09" db="EMBL/GenBank/DDBJ databases">
        <title>Non-baumannii Acinetobacter spp. carrying blaNDM-1 isolated in China.</title>
        <authorList>
            <person name="Cui C."/>
            <person name="Chen C."/>
            <person name="Sun J."/>
            <person name="Liu Y."/>
        </authorList>
    </citation>
    <scope>NUCLEOTIDE SEQUENCE [LARGE SCALE GENOMIC DNA]</scope>
    <source>
        <strain evidence="8 9">B18</strain>
    </source>
</reference>
<evidence type="ECO:0000256" key="3">
    <source>
        <dbReference type="ARBA" id="ARBA00010763"/>
    </source>
</evidence>
<dbReference type="Pfam" id="PF03453">
    <property type="entry name" value="MoeA_N"/>
    <property type="match status" value="1"/>
</dbReference>
<comment type="cofactor">
    <cofactor evidence="6">
        <name>Mg(2+)</name>
        <dbReference type="ChEBI" id="CHEBI:18420"/>
    </cofactor>
</comment>
<dbReference type="Gene3D" id="3.40.980.10">
    <property type="entry name" value="MoaB/Mog-like domain"/>
    <property type="match status" value="1"/>
</dbReference>
<evidence type="ECO:0000256" key="6">
    <source>
        <dbReference type="RuleBase" id="RU365090"/>
    </source>
</evidence>
<comment type="pathway">
    <text evidence="2 6">Cofactor biosynthesis; molybdopterin biosynthesis.</text>
</comment>